<organism evidence="2">
    <name type="scientific">marine sediment metagenome</name>
    <dbReference type="NCBI Taxonomy" id="412755"/>
    <lineage>
        <taxon>unclassified sequences</taxon>
        <taxon>metagenomes</taxon>
        <taxon>ecological metagenomes</taxon>
    </lineage>
</organism>
<keyword evidence="1" id="KW-0175">Coiled coil</keyword>
<evidence type="ECO:0000313" key="2">
    <source>
        <dbReference type="EMBL" id="KKN91242.1"/>
    </source>
</evidence>
<dbReference type="EMBL" id="LAZR01000105">
    <property type="protein sequence ID" value="KKN91242.1"/>
    <property type="molecule type" value="Genomic_DNA"/>
</dbReference>
<protein>
    <submittedName>
        <fullName evidence="2">Uncharacterized protein</fullName>
    </submittedName>
</protein>
<proteinExistence type="predicted"/>
<sequence>MTQVMIDVNDKRIDEAVRKELKRLEGQVKRLKLSNAKLKSQIRDQQELETRARKIVNAAEAIVREYNDEE</sequence>
<evidence type="ECO:0000256" key="1">
    <source>
        <dbReference type="SAM" id="Coils"/>
    </source>
</evidence>
<reference evidence="2" key="1">
    <citation type="journal article" date="2015" name="Nature">
        <title>Complex archaea that bridge the gap between prokaryotes and eukaryotes.</title>
        <authorList>
            <person name="Spang A."/>
            <person name="Saw J.H."/>
            <person name="Jorgensen S.L."/>
            <person name="Zaremba-Niedzwiedzka K."/>
            <person name="Martijn J."/>
            <person name="Lind A.E."/>
            <person name="van Eijk R."/>
            <person name="Schleper C."/>
            <person name="Guy L."/>
            <person name="Ettema T.J."/>
        </authorList>
    </citation>
    <scope>NUCLEOTIDE SEQUENCE</scope>
</reference>
<feature type="coiled-coil region" evidence="1">
    <location>
        <begin position="14"/>
        <end position="48"/>
    </location>
</feature>
<dbReference type="AlphaFoldDB" id="A0A0F9UUR1"/>
<comment type="caution">
    <text evidence="2">The sequence shown here is derived from an EMBL/GenBank/DDBJ whole genome shotgun (WGS) entry which is preliminary data.</text>
</comment>
<name>A0A0F9UUR1_9ZZZZ</name>
<gene>
    <name evidence="2" type="ORF">LCGC14_0221100</name>
</gene>
<accession>A0A0F9UUR1</accession>